<accession>A0AAP0E2L6</accession>
<sequence>MLALGSFSPASFYDVEETYLDNKEHIVVENLLASIDFELMNTARTWCLDNMLKMKEIMRSKSI</sequence>
<evidence type="ECO:0000313" key="2">
    <source>
        <dbReference type="Proteomes" id="UP001419268"/>
    </source>
</evidence>
<dbReference type="AlphaFoldDB" id="A0AAP0E2L6"/>
<proteinExistence type="predicted"/>
<keyword evidence="2" id="KW-1185">Reference proteome</keyword>
<organism evidence="1 2">
    <name type="scientific">Stephania cephalantha</name>
    <dbReference type="NCBI Taxonomy" id="152367"/>
    <lineage>
        <taxon>Eukaryota</taxon>
        <taxon>Viridiplantae</taxon>
        <taxon>Streptophyta</taxon>
        <taxon>Embryophyta</taxon>
        <taxon>Tracheophyta</taxon>
        <taxon>Spermatophyta</taxon>
        <taxon>Magnoliopsida</taxon>
        <taxon>Ranunculales</taxon>
        <taxon>Menispermaceae</taxon>
        <taxon>Menispermoideae</taxon>
        <taxon>Cissampelideae</taxon>
        <taxon>Stephania</taxon>
    </lineage>
</organism>
<dbReference type="EMBL" id="JBBNAG010000013">
    <property type="protein sequence ID" value="KAK9083838.1"/>
    <property type="molecule type" value="Genomic_DNA"/>
</dbReference>
<evidence type="ECO:0000313" key="1">
    <source>
        <dbReference type="EMBL" id="KAK9083838.1"/>
    </source>
</evidence>
<protein>
    <submittedName>
        <fullName evidence="1">Uncharacterized protein</fullName>
    </submittedName>
</protein>
<comment type="caution">
    <text evidence="1">The sequence shown here is derived from an EMBL/GenBank/DDBJ whole genome shotgun (WGS) entry which is preliminary data.</text>
</comment>
<gene>
    <name evidence="1" type="ORF">Scep_030309</name>
</gene>
<reference evidence="1 2" key="1">
    <citation type="submission" date="2024-01" db="EMBL/GenBank/DDBJ databases">
        <title>Genome assemblies of Stephania.</title>
        <authorList>
            <person name="Yang L."/>
        </authorList>
    </citation>
    <scope>NUCLEOTIDE SEQUENCE [LARGE SCALE GENOMIC DNA]</scope>
    <source>
        <strain evidence="1">JXDWG</strain>
        <tissue evidence="1">Leaf</tissue>
    </source>
</reference>
<name>A0AAP0E2L6_9MAGN</name>
<dbReference type="Proteomes" id="UP001419268">
    <property type="component" value="Unassembled WGS sequence"/>
</dbReference>